<dbReference type="GO" id="GO:0003677">
    <property type="term" value="F:DNA binding"/>
    <property type="evidence" value="ECO:0007669"/>
    <property type="project" value="UniProtKB-UniRule"/>
</dbReference>
<feature type="domain" description="HTH tetR-type" evidence="3">
    <location>
        <begin position="9"/>
        <end position="69"/>
    </location>
</feature>
<dbReference type="AlphaFoldDB" id="A0A5P6VRA5"/>
<dbReference type="Proteomes" id="UP000327030">
    <property type="component" value="Chromosome 1"/>
</dbReference>
<dbReference type="EMBL" id="CP043028">
    <property type="protein sequence ID" value="QFJ54888.1"/>
    <property type="molecule type" value="Genomic_DNA"/>
</dbReference>
<accession>A0A5P6VRA5</accession>
<name>A0A5P6VRA5_PSEXY</name>
<protein>
    <submittedName>
        <fullName evidence="4">TetR/AcrR family transcriptional regulator</fullName>
    </submittedName>
</protein>
<dbReference type="InterPro" id="IPR039532">
    <property type="entry name" value="TetR_C_Firmicutes"/>
</dbReference>
<reference evidence="5" key="1">
    <citation type="submission" date="2019-08" db="EMBL/GenBank/DDBJ databases">
        <title>Complete Genome Sequence of the Polysaccharide-Degrading Rumen Bacterium Pseudobutyrivibrio xylanivorans MA3014.</title>
        <authorList>
            <person name="Palevich N."/>
            <person name="Maclean P.H."/>
            <person name="Kelly W.J."/>
            <person name="Leahy S.C."/>
            <person name="Rakonjac J."/>
            <person name="Attwood G.T."/>
        </authorList>
    </citation>
    <scope>NUCLEOTIDE SEQUENCE [LARGE SCALE GENOMIC DNA]</scope>
    <source>
        <strain evidence="5">MA3014</strain>
    </source>
</reference>
<dbReference type="InterPro" id="IPR001647">
    <property type="entry name" value="HTH_TetR"/>
</dbReference>
<dbReference type="RefSeq" id="WP_151623347.1">
    <property type="nucleotide sequence ID" value="NZ_CP043028.1"/>
</dbReference>
<dbReference type="KEGG" id="pxv:FXF36_08470"/>
<dbReference type="PROSITE" id="PS50977">
    <property type="entry name" value="HTH_TETR_2"/>
    <property type="match status" value="1"/>
</dbReference>
<evidence type="ECO:0000259" key="3">
    <source>
        <dbReference type="PROSITE" id="PS50977"/>
    </source>
</evidence>
<sequence length="195" mass="22238">MNELDERYTTSEDAIIESFFLLSREKDFEKISVADVVKKSGIVRSTFYNHYENVPALIAAAEDRTIDDIFKLMESFHPKDDHQLCHSYFLAICNYTRENHFLASILHSPRGDSFLEKAMMMFHRYVAEASEGGSVTIKNKQLFSYMIASTIGLTLGILHKWTAEHCETPAEEIADILTRIFLNGILPFMEGGLDS</sequence>
<evidence type="ECO:0000313" key="5">
    <source>
        <dbReference type="Proteomes" id="UP000327030"/>
    </source>
</evidence>
<dbReference type="SUPFAM" id="SSF46689">
    <property type="entry name" value="Homeodomain-like"/>
    <property type="match status" value="1"/>
</dbReference>
<gene>
    <name evidence="4" type="ORF">FXF36_08470</name>
</gene>
<proteinExistence type="predicted"/>
<dbReference type="PANTHER" id="PTHR43479">
    <property type="entry name" value="ACREF/ENVCD OPERON REPRESSOR-RELATED"/>
    <property type="match status" value="1"/>
</dbReference>
<dbReference type="Gene3D" id="1.10.357.10">
    <property type="entry name" value="Tetracycline Repressor, domain 2"/>
    <property type="match status" value="1"/>
</dbReference>
<dbReference type="InterPro" id="IPR009057">
    <property type="entry name" value="Homeodomain-like_sf"/>
</dbReference>
<dbReference type="InterPro" id="IPR050624">
    <property type="entry name" value="HTH-type_Tx_Regulator"/>
</dbReference>
<evidence type="ECO:0000256" key="2">
    <source>
        <dbReference type="PROSITE-ProRule" id="PRU00335"/>
    </source>
</evidence>
<dbReference type="OrthoDB" id="9810250at2"/>
<evidence type="ECO:0000313" key="4">
    <source>
        <dbReference type="EMBL" id="QFJ54888.1"/>
    </source>
</evidence>
<feature type="DNA-binding region" description="H-T-H motif" evidence="2">
    <location>
        <begin position="32"/>
        <end position="51"/>
    </location>
</feature>
<keyword evidence="1 2" id="KW-0238">DNA-binding</keyword>
<dbReference type="Pfam" id="PF14278">
    <property type="entry name" value="TetR_C_8"/>
    <property type="match status" value="1"/>
</dbReference>
<organism evidence="4 5">
    <name type="scientific">Pseudobutyrivibrio xylanivorans</name>
    <dbReference type="NCBI Taxonomy" id="185007"/>
    <lineage>
        <taxon>Bacteria</taxon>
        <taxon>Bacillati</taxon>
        <taxon>Bacillota</taxon>
        <taxon>Clostridia</taxon>
        <taxon>Lachnospirales</taxon>
        <taxon>Lachnospiraceae</taxon>
        <taxon>Pseudobutyrivibrio</taxon>
    </lineage>
</organism>
<dbReference type="PANTHER" id="PTHR43479:SF11">
    <property type="entry name" value="ACREF_ENVCD OPERON REPRESSOR-RELATED"/>
    <property type="match status" value="1"/>
</dbReference>
<evidence type="ECO:0000256" key="1">
    <source>
        <dbReference type="ARBA" id="ARBA00023125"/>
    </source>
</evidence>